<dbReference type="Gene3D" id="2.40.10.10">
    <property type="entry name" value="Trypsin-like serine proteases"/>
    <property type="match status" value="2"/>
</dbReference>
<sequence length="508" mass="54267">MKSVGTLFDTGGGPRGHSCSAAVVRSTGHDLVLTAGHCVGQHAMFVPDYDSTKSAAQQPYGVWAVRQWFRDKRYASDTSTNSDLDFAFAALQPNGTREVQDVVGGNTLARTPGFANKVTVIGYPKVAHNPQDQALRCPGVTTTAALPGYYQMRITCGGMWGGVSGGPWFSRFDASGDTGTIIGNVGGYNGGGPAVPPTDPRYNEITYSPLYGDRFFQLYDDAQQGANPDHGPYTQPPLPYSMGFGASWRHARLLAAGDFDGTGRSDLIVVRDDGRTTLYTGDGDGHFVRERQLLAKNSRWADARTITAGDFTGSDRFDLLVRWADGEVRLYPDVGDLGLDRAGTLMAGPGGAWRKAVQFAAGRFGDSGRVGDLVVRWADGGLTLHTGVGAGTFGRRHQLSGPGATWQKASLVTGGEFSGRRVWDLLVRWRNGELDTYAGTTASGLGSTSRIRKPNGLWTHGTVLATGDFTGDHRTNDLVVRWSDGETTLYADTTGSRLGGEVTLVPPA</sequence>
<comment type="caution">
    <text evidence="3">The sequence shown here is derived from an EMBL/GenBank/DDBJ whole genome shotgun (WGS) entry which is preliminary data.</text>
</comment>
<dbReference type="Gene3D" id="2.40.128.340">
    <property type="match status" value="1"/>
</dbReference>
<dbReference type="Pfam" id="PF13517">
    <property type="entry name" value="FG-GAP_3"/>
    <property type="match status" value="1"/>
</dbReference>
<dbReference type="SUPFAM" id="SSF50494">
    <property type="entry name" value="Trypsin-like serine proteases"/>
    <property type="match status" value="1"/>
</dbReference>
<dbReference type="GO" id="GO:0006508">
    <property type="term" value="P:proteolysis"/>
    <property type="evidence" value="ECO:0007669"/>
    <property type="project" value="InterPro"/>
</dbReference>
<dbReference type="InterPro" id="IPR001254">
    <property type="entry name" value="Trypsin_dom"/>
</dbReference>
<dbReference type="InterPro" id="IPR028994">
    <property type="entry name" value="Integrin_alpha_N"/>
</dbReference>
<dbReference type="GO" id="GO:0004252">
    <property type="term" value="F:serine-type endopeptidase activity"/>
    <property type="evidence" value="ECO:0007669"/>
    <property type="project" value="InterPro"/>
</dbReference>
<dbReference type="InterPro" id="IPR009003">
    <property type="entry name" value="Peptidase_S1_PA"/>
</dbReference>
<evidence type="ECO:0000259" key="2">
    <source>
        <dbReference type="Pfam" id="PF00089"/>
    </source>
</evidence>
<dbReference type="InterPro" id="IPR018114">
    <property type="entry name" value="TRYPSIN_HIS"/>
</dbReference>
<dbReference type="InterPro" id="IPR043504">
    <property type="entry name" value="Peptidase_S1_PA_chymotrypsin"/>
</dbReference>
<name>A0A117RG83_9ACTN</name>
<organism evidence="3 4">
    <name type="scientific">Streptomyces bungoensis</name>
    <dbReference type="NCBI Taxonomy" id="285568"/>
    <lineage>
        <taxon>Bacteria</taxon>
        <taxon>Bacillati</taxon>
        <taxon>Actinomycetota</taxon>
        <taxon>Actinomycetes</taxon>
        <taxon>Kitasatosporales</taxon>
        <taxon>Streptomycetaceae</taxon>
        <taxon>Streptomyces</taxon>
    </lineage>
</organism>
<evidence type="ECO:0000313" key="4">
    <source>
        <dbReference type="Proteomes" id="UP000053024"/>
    </source>
</evidence>
<dbReference type="STRING" id="285568.AQJ66_05225"/>
<reference evidence="3 4" key="1">
    <citation type="submission" date="2015-10" db="EMBL/GenBank/DDBJ databases">
        <title>Draft genome sequence of Streptomyces bungoensis DSM 41781, type strain for the species Streptomyces bungoensis.</title>
        <authorList>
            <person name="Ruckert C."/>
            <person name="Winkler A."/>
            <person name="Kalinowski J."/>
            <person name="Kampfer P."/>
            <person name="Glaeser S."/>
        </authorList>
    </citation>
    <scope>NUCLEOTIDE SEQUENCE [LARGE SCALE GENOMIC DNA]</scope>
    <source>
        <strain evidence="3 4">DSM 41781</strain>
    </source>
</reference>
<feature type="domain" description="Peptidase S1" evidence="2">
    <location>
        <begin position="13"/>
        <end position="173"/>
    </location>
</feature>
<keyword evidence="1" id="KW-0732">Signal</keyword>
<gene>
    <name evidence="3" type="ORF">AQJ66_05225</name>
</gene>
<dbReference type="PROSITE" id="PS00134">
    <property type="entry name" value="TRYPSIN_HIS"/>
    <property type="match status" value="1"/>
</dbReference>
<dbReference type="InterPro" id="IPR013517">
    <property type="entry name" value="FG-GAP"/>
</dbReference>
<protein>
    <recommendedName>
        <fullName evidence="2">Peptidase S1 domain-containing protein</fullName>
    </recommendedName>
</protein>
<dbReference type="SUPFAM" id="SSF69318">
    <property type="entry name" value="Integrin alpha N-terminal domain"/>
    <property type="match status" value="1"/>
</dbReference>
<keyword evidence="4" id="KW-1185">Reference proteome</keyword>
<evidence type="ECO:0000256" key="1">
    <source>
        <dbReference type="ARBA" id="ARBA00022729"/>
    </source>
</evidence>
<accession>A0A117RG83</accession>
<dbReference type="EMBL" id="LMWX01000008">
    <property type="protein sequence ID" value="KUN89084.1"/>
    <property type="molecule type" value="Genomic_DNA"/>
</dbReference>
<dbReference type="AlphaFoldDB" id="A0A117RG83"/>
<dbReference type="Pfam" id="PF00089">
    <property type="entry name" value="Trypsin"/>
    <property type="match status" value="1"/>
</dbReference>
<proteinExistence type="predicted"/>
<evidence type="ECO:0000313" key="3">
    <source>
        <dbReference type="EMBL" id="KUN89084.1"/>
    </source>
</evidence>
<dbReference type="Proteomes" id="UP000053024">
    <property type="component" value="Unassembled WGS sequence"/>
</dbReference>